<dbReference type="SFLD" id="SFLDG01129">
    <property type="entry name" value="C1.5:_HAD__Beta-PGM__Phosphata"/>
    <property type="match status" value="1"/>
</dbReference>
<protein>
    <submittedName>
        <fullName evidence="1">Pyrophosphatase PpaX</fullName>
        <ecNumber evidence="1">3.6.1.1</ecNumber>
    </submittedName>
</protein>
<dbReference type="Gene3D" id="3.40.50.1000">
    <property type="entry name" value="HAD superfamily/HAD-like"/>
    <property type="match status" value="1"/>
</dbReference>
<organism evidence="1 2">
    <name type="scientific">Blattamonas nauphoetae</name>
    <dbReference type="NCBI Taxonomy" id="2049346"/>
    <lineage>
        <taxon>Eukaryota</taxon>
        <taxon>Metamonada</taxon>
        <taxon>Preaxostyla</taxon>
        <taxon>Oxymonadida</taxon>
        <taxon>Blattamonas</taxon>
    </lineage>
</organism>
<dbReference type="InterPro" id="IPR023198">
    <property type="entry name" value="PGP-like_dom2"/>
</dbReference>
<dbReference type="InterPro" id="IPR041492">
    <property type="entry name" value="HAD_2"/>
</dbReference>
<dbReference type="InterPro" id="IPR050155">
    <property type="entry name" value="HAD-like_hydrolase_sf"/>
</dbReference>
<accession>A0ABQ9YLU4</accession>
<dbReference type="InterPro" id="IPR023214">
    <property type="entry name" value="HAD_sf"/>
</dbReference>
<evidence type="ECO:0000313" key="2">
    <source>
        <dbReference type="Proteomes" id="UP001281761"/>
    </source>
</evidence>
<dbReference type="EC" id="3.6.1.1" evidence="1"/>
<dbReference type="PANTHER" id="PTHR43434:SF1">
    <property type="entry name" value="PHOSPHOGLYCOLATE PHOSPHATASE"/>
    <property type="match status" value="1"/>
</dbReference>
<dbReference type="InterPro" id="IPR036412">
    <property type="entry name" value="HAD-like_sf"/>
</dbReference>
<dbReference type="SFLD" id="SFLDG01135">
    <property type="entry name" value="C1.5.6:_HAD__Beta-PGM__Phospha"/>
    <property type="match status" value="1"/>
</dbReference>
<dbReference type="Proteomes" id="UP001281761">
    <property type="component" value="Unassembled WGS sequence"/>
</dbReference>
<dbReference type="SFLD" id="SFLDS00003">
    <property type="entry name" value="Haloacid_Dehalogenase"/>
    <property type="match status" value="1"/>
</dbReference>
<proteinExistence type="predicted"/>
<dbReference type="Gene3D" id="1.10.150.240">
    <property type="entry name" value="Putative phosphatase, domain 2"/>
    <property type="match status" value="1"/>
</dbReference>
<keyword evidence="1" id="KW-0378">Hydrolase</keyword>
<evidence type="ECO:0000313" key="1">
    <source>
        <dbReference type="EMBL" id="KAK2964712.1"/>
    </source>
</evidence>
<dbReference type="EMBL" id="JARBJD010000001">
    <property type="protein sequence ID" value="KAK2964712.1"/>
    <property type="molecule type" value="Genomic_DNA"/>
</dbReference>
<dbReference type="InterPro" id="IPR006439">
    <property type="entry name" value="HAD-SF_hydro_IA"/>
</dbReference>
<dbReference type="NCBIfam" id="TIGR01509">
    <property type="entry name" value="HAD-SF-IA-v3"/>
    <property type="match status" value="1"/>
</dbReference>
<keyword evidence="2" id="KW-1185">Reference proteome</keyword>
<name>A0ABQ9YLU4_9EUKA</name>
<dbReference type="PRINTS" id="PR00413">
    <property type="entry name" value="HADHALOGNASE"/>
</dbReference>
<dbReference type="Pfam" id="PF13419">
    <property type="entry name" value="HAD_2"/>
    <property type="match status" value="1"/>
</dbReference>
<sequence length="219" mass="24628">MPMIDAVIFDNDGTLTDSRGLILNSRQLLLREYGIEKTIEVLDKEHQSLELYEELCINFERRLTQSEFETMAEKYRAIQSTILADSVKLFPNVLEVLEQLKKMNVKIALATNRPRKSLETMMEVAGLNGIFDVVISRNEITKPKPDPEMIHVSMKLLGCTNKDRIIYCGDSETDMAAGASAGVKTAIVPYKPGPTETPPTYDLKQLSDLIQICTDGTYH</sequence>
<gene>
    <name evidence="1" type="ORF">BLNAU_12</name>
</gene>
<reference evidence="1 2" key="1">
    <citation type="journal article" date="2022" name="bioRxiv">
        <title>Genomics of Preaxostyla Flagellates Illuminates Evolutionary Transitions and the Path Towards Mitochondrial Loss.</title>
        <authorList>
            <person name="Novak L.V.F."/>
            <person name="Treitli S.C."/>
            <person name="Pyrih J."/>
            <person name="Halakuc P."/>
            <person name="Pipaliya S.V."/>
            <person name="Vacek V."/>
            <person name="Brzon O."/>
            <person name="Soukal P."/>
            <person name="Eme L."/>
            <person name="Dacks J.B."/>
            <person name="Karnkowska A."/>
            <person name="Elias M."/>
            <person name="Hampl V."/>
        </authorList>
    </citation>
    <scope>NUCLEOTIDE SEQUENCE [LARGE SCALE GENOMIC DNA]</scope>
    <source>
        <strain evidence="1">NAU3</strain>
        <tissue evidence="1">Gut</tissue>
    </source>
</reference>
<dbReference type="GO" id="GO:0004427">
    <property type="term" value="F:inorganic diphosphate phosphatase activity"/>
    <property type="evidence" value="ECO:0007669"/>
    <property type="project" value="UniProtKB-EC"/>
</dbReference>
<dbReference type="NCBIfam" id="TIGR01549">
    <property type="entry name" value="HAD-SF-IA-v1"/>
    <property type="match status" value="1"/>
</dbReference>
<dbReference type="PANTHER" id="PTHR43434">
    <property type="entry name" value="PHOSPHOGLYCOLATE PHOSPHATASE"/>
    <property type="match status" value="1"/>
</dbReference>
<comment type="caution">
    <text evidence="1">The sequence shown here is derived from an EMBL/GenBank/DDBJ whole genome shotgun (WGS) entry which is preliminary data.</text>
</comment>
<dbReference type="SUPFAM" id="SSF56784">
    <property type="entry name" value="HAD-like"/>
    <property type="match status" value="1"/>
</dbReference>